<dbReference type="AlphaFoldDB" id="A0A7M2J094"/>
<accession>A0A7M2J094</accession>
<keyword evidence="1" id="KW-0732">Signal</keyword>
<feature type="signal peptide" evidence="1">
    <location>
        <begin position="1"/>
        <end position="20"/>
    </location>
</feature>
<organism evidence="2 3">
    <name type="scientific">Pseudomonas fluorescens</name>
    <dbReference type="NCBI Taxonomy" id="294"/>
    <lineage>
        <taxon>Bacteria</taxon>
        <taxon>Pseudomonadati</taxon>
        <taxon>Pseudomonadota</taxon>
        <taxon>Gammaproteobacteria</taxon>
        <taxon>Pseudomonadales</taxon>
        <taxon>Pseudomonadaceae</taxon>
        <taxon>Pseudomonas</taxon>
    </lineage>
</organism>
<evidence type="ECO:0008006" key="4">
    <source>
        <dbReference type="Google" id="ProtNLM"/>
    </source>
</evidence>
<reference evidence="2 3" key="1">
    <citation type="submission" date="2020-10" db="EMBL/GenBank/DDBJ databases">
        <title>Complete genome sequence of a novel Pseudomonas fluorescens strain isolated from the flower of kumarahou (Pomaderris kumeraho).</title>
        <authorList>
            <person name="Summers M.C."/>
            <person name="Nowak V."/>
            <person name="Fairhurst M.J."/>
            <person name="Owen J.G."/>
            <person name="Gerth M.L."/>
            <person name="Patrick W.M."/>
        </authorList>
    </citation>
    <scope>NUCLEOTIDE SEQUENCE [LARGE SCALE GENOMIC DNA]</scope>
    <source>
        <strain evidence="2 3">KF1</strain>
    </source>
</reference>
<name>A0A7M2J094_PSEFL</name>
<proteinExistence type="predicted"/>
<protein>
    <recommendedName>
        <fullName evidence="4">Halovibrin HvnA</fullName>
    </recommendedName>
</protein>
<sequence>MCKPILIMLVLLLTACAGHGSSSVPLKYSGPVTAQALTDRYNHETSLCRPFDPGTAFSCSGIVIRGTSHSTQYHSWNPNPASTGMSFAYLRKDAKFTSLYIYKNGFIFYSKTDTPAGKINIPILCFFPRDGATNIREDEGCGQSPGTPTSRECQAQGITTAEQWVEHYRTYGSYGDMCGFNVRDTLGDAAVNAFNQGLRAQRLIFDESFKDYNELRLSKWGQDLGKVLPIQAFFYLSDLGKAAAQYDQRDFLNETGISLPIIYLRLPVEPSDEALFRFIPEDQGIPLG</sequence>
<gene>
    <name evidence="2" type="ORF">IM720_20285</name>
</gene>
<dbReference type="RefSeq" id="WP_193689513.1">
    <property type="nucleotide sequence ID" value="NZ_CP063233.1"/>
</dbReference>
<dbReference type="PROSITE" id="PS51257">
    <property type="entry name" value="PROKAR_LIPOPROTEIN"/>
    <property type="match status" value="1"/>
</dbReference>
<evidence type="ECO:0000313" key="2">
    <source>
        <dbReference type="EMBL" id="QOU03051.1"/>
    </source>
</evidence>
<dbReference type="EMBL" id="CP063233">
    <property type="protein sequence ID" value="QOU03051.1"/>
    <property type="molecule type" value="Genomic_DNA"/>
</dbReference>
<feature type="chain" id="PRO_5030505398" description="Halovibrin HvnA" evidence="1">
    <location>
        <begin position="21"/>
        <end position="288"/>
    </location>
</feature>
<evidence type="ECO:0000313" key="3">
    <source>
        <dbReference type="Proteomes" id="UP000593833"/>
    </source>
</evidence>
<dbReference type="Proteomes" id="UP000593833">
    <property type="component" value="Chromosome"/>
</dbReference>
<evidence type="ECO:0000256" key="1">
    <source>
        <dbReference type="SAM" id="SignalP"/>
    </source>
</evidence>